<evidence type="ECO:0000313" key="2">
    <source>
        <dbReference type="EMBL" id="GKT43362.1"/>
    </source>
</evidence>
<feature type="chain" id="PRO_5041464716" evidence="1">
    <location>
        <begin position="24"/>
        <end position="92"/>
    </location>
</feature>
<dbReference type="Proteomes" id="UP001055115">
    <property type="component" value="Unassembled WGS sequence"/>
</dbReference>
<dbReference type="AlphaFoldDB" id="A0AA37LFS2"/>
<keyword evidence="3" id="KW-1185">Reference proteome</keyword>
<dbReference type="GeneID" id="73324345"/>
<proteinExistence type="predicted"/>
<name>A0AA37LFS2_9PEZI</name>
<comment type="caution">
    <text evidence="2">The sequence shown here is derived from an EMBL/GenBank/DDBJ whole genome shotgun (WGS) entry which is preliminary data.</text>
</comment>
<dbReference type="RefSeq" id="XP_049125712.1">
    <property type="nucleotide sequence ID" value="XM_049269755.1"/>
</dbReference>
<sequence>MLFTNVASTAVAACALLVPSVLVEVKLQWHPTGDCSTNGGPQGTYGPGTCISLRSTSKTVKILSHKGFCNLVTYTANGCWTSSGRNSAKVEC</sequence>
<organism evidence="2 3">
    <name type="scientific">Colletotrichum spaethianum</name>
    <dbReference type="NCBI Taxonomy" id="700344"/>
    <lineage>
        <taxon>Eukaryota</taxon>
        <taxon>Fungi</taxon>
        <taxon>Dikarya</taxon>
        <taxon>Ascomycota</taxon>
        <taxon>Pezizomycotina</taxon>
        <taxon>Sordariomycetes</taxon>
        <taxon>Hypocreomycetidae</taxon>
        <taxon>Glomerellales</taxon>
        <taxon>Glomerellaceae</taxon>
        <taxon>Colletotrichum</taxon>
        <taxon>Colletotrichum spaethianum species complex</taxon>
    </lineage>
</organism>
<evidence type="ECO:0000313" key="3">
    <source>
        <dbReference type="Proteomes" id="UP001055115"/>
    </source>
</evidence>
<protein>
    <submittedName>
        <fullName evidence="2">Uncharacterized protein</fullName>
    </submittedName>
</protein>
<keyword evidence="1" id="KW-0732">Signal</keyword>
<evidence type="ECO:0000256" key="1">
    <source>
        <dbReference type="SAM" id="SignalP"/>
    </source>
</evidence>
<gene>
    <name evidence="2" type="ORF">ColSpa_03543</name>
</gene>
<feature type="signal peptide" evidence="1">
    <location>
        <begin position="1"/>
        <end position="23"/>
    </location>
</feature>
<reference evidence="2 3" key="1">
    <citation type="submission" date="2022-03" db="EMBL/GenBank/DDBJ databases">
        <title>Genome data of Colletotrichum spp.</title>
        <authorList>
            <person name="Utami Y.D."/>
            <person name="Hiruma K."/>
        </authorList>
    </citation>
    <scope>NUCLEOTIDE SEQUENCE [LARGE SCALE GENOMIC DNA]</scope>
    <source>
        <strain evidence="2 3">MAFF 239500</strain>
    </source>
</reference>
<accession>A0AA37LFS2</accession>
<dbReference type="EMBL" id="BQXU01000007">
    <property type="protein sequence ID" value="GKT43362.1"/>
    <property type="molecule type" value="Genomic_DNA"/>
</dbReference>